<reference evidence="3 4" key="1">
    <citation type="submission" date="2021-03" db="EMBL/GenBank/DDBJ databases">
        <authorList>
            <person name="Grouzdev D.S."/>
        </authorList>
    </citation>
    <scope>NUCLEOTIDE SEQUENCE [LARGE SCALE GENOMIC DNA]</scope>
    <source>
        <strain evidence="3 4">M50-1</strain>
    </source>
</reference>
<proteinExistence type="predicted"/>
<name>A0ABS4DG83_9CHLR</name>
<evidence type="ECO:0000259" key="2">
    <source>
        <dbReference type="Pfam" id="PF03787"/>
    </source>
</evidence>
<keyword evidence="1" id="KW-0051">Antiviral defense</keyword>
<dbReference type="NCBIfam" id="TIGR01894">
    <property type="entry name" value="cas_TM1795_cmr1"/>
    <property type="match status" value="1"/>
</dbReference>
<comment type="caution">
    <text evidence="3">The sequence shown here is derived from an EMBL/GenBank/DDBJ whole genome shotgun (WGS) entry which is preliminary data.</text>
</comment>
<dbReference type="InterPro" id="IPR007522">
    <property type="entry name" value="CRISPR-assoc_prot_TM1795"/>
</dbReference>
<accession>A0ABS4DG83</accession>
<evidence type="ECO:0000313" key="3">
    <source>
        <dbReference type="EMBL" id="MBP1468457.1"/>
    </source>
</evidence>
<protein>
    <submittedName>
        <fullName evidence="3">Type III-B CRISPR module RAMP protein Cmr1</fullName>
    </submittedName>
</protein>
<feature type="domain" description="CRISPR type III-associated protein" evidence="2">
    <location>
        <begin position="28"/>
        <end position="190"/>
    </location>
</feature>
<keyword evidence="4" id="KW-1185">Reference proteome</keyword>
<evidence type="ECO:0000313" key="4">
    <source>
        <dbReference type="Proteomes" id="UP001193081"/>
    </source>
</evidence>
<organism evidence="3 4">
    <name type="scientific">Candidatus Chloroploca mongolica</name>
    <dbReference type="NCBI Taxonomy" id="2528176"/>
    <lineage>
        <taxon>Bacteria</taxon>
        <taxon>Bacillati</taxon>
        <taxon>Chloroflexota</taxon>
        <taxon>Chloroflexia</taxon>
        <taxon>Chloroflexales</taxon>
        <taxon>Chloroflexineae</taxon>
        <taxon>Oscillochloridaceae</taxon>
        <taxon>Candidatus Chloroploca</taxon>
    </lineage>
</organism>
<dbReference type="Pfam" id="PF03787">
    <property type="entry name" value="RAMPs"/>
    <property type="match status" value="1"/>
</dbReference>
<dbReference type="RefSeq" id="WP_135481234.1">
    <property type="nucleotide sequence ID" value="NZ_SIJK02000070.1"/>
</dbReference>
<dbReference type="Proteomes" id="UP001193081">
    <property type="component" value="Unassembled WGS sequence"/>
</dbReference>
<sequence>MRTPPPDAPANISKKATPDLVTQVRAYRLLTPLFGGGAIPQQADEVTVVRGTEVRGHLRFWWRATRGGQANGDLKQLKADEDRLWGAPSDPAKRSGPSKIQVFVEPTSRGEVFQVKDGRGESVGVGHFRSPYSYVAFPLQQTQGTVLAKVGFTLTITYAAQDAAEVEAALWAWETFGGLGARTRRGFGALQWVDQPDTPAGDLLTRVRQGLNKHVVNGTWPSNVPHLTPTMPIVVTRSYQDSLAAWRFLFERLKEFRQARTKRLGRSNWPEPEAIRNLTGYRSKAHQPMPTSGKFPRAAFGLPIIFQFKRDDQREGDPRGNNTLLGETKDGQIRDRLASPLILRPLADGGAAYGLAAVLQGVALPDRLIIKYGQRLRNGRDHDQVDATLTPDEARELRGPNNQGTLLGPETDVVQAFLTFLERNNNA</sequence>
<gene>
    <name evidence="3" type="primary">cmr1</name>
    <name evidence="3" type="ORF">EYB53_022280</name>
</gene>
<dbReference type="EMBL" id="SIJK02000070">
    <property type="protein sequence ID" value="MBP1468457.1"/>
    <property type="molecule type" value="Genomic_DNA"/>
</dbReference>
<evidence type="ECO:0000256" key="1">
    <source>
        <dbReference type="ARBA" id="ARBA00023118"/>
    </source>
</evidence>
<dbReference type="InterPro" id="IPR005537">
    <property type="entry name" value="RAMP_III_fam"/>
</dbReference>